<evidence type="ECO:0000313" key="4">
    <source>
        <dbReference type="Proteomes" id="UP000261660"/>
    </source>
</evidence>
<feature type="compositionally biased region" description="Acidic residues" evidence="1">
    <location>
        <begin position="857"/>
        <end position="866"/>
    </location>
</feature>
<evidence type="ECO:0000256" key="1">
    <source>
        <dbReference type="SAM" id="MobiDB-lite"/>
    </source>
</evidence>
<dbReference type="AlphaFoldDB" id="A0A3Q3GM66"/>
<dbReference type="STRING" id="56723.ENSLBEP00000032459"/>
<feature type="region of interest" description="Disordered" evidence="1">
    <location>
        <begin position="430"/>
        <end position="455"/>
    </location>
</feature>
<evidence type="ECO:0000313" key="3">
    <source>
        <dbReference type="Ensembl" id="ENSLBEP00000032459.1"/>
    </source>
</evidence>
<dbReference type="Pfam" id="PF11669">
    <property type="entry name" value="WBP-1"/>
    <property type="match status" value="1"/>
</dbReference>
<feature type="compositionally biased region" description="Acidic residues" evidence="1">
    <location>
        <begin position="806"/>
        <end position="833"/>
    </location>
</feature>
<reference evidence="3" key="1">
    <citation type="submission" date="2025-08" db="UniProtKB">
        <authorList>
            <consortium name="Ensembl"/>
        </authorList>
    </citation>
    <scope>IDENTIFICATION</scope>
</reference>
<dbReference type="Proteomes" id="UP000261660">
    <property type="component" value="Unplaced"/>
</dbReference>
<dbReference type="Ensembl" id="ENSLBET00000033906.1">
    <property type="protein sequence ID" value="ENSLBEP00000032459.1"/>
    <property type="gene ID" value="ENSLBEG00000024470.1"/>
</dbReference>
<dbReference type="PANTHER" id="PTHR16209:SF5">
    <property type="entry name" value="WW DOMAIN-BINDING PROTEIN 1"/>
    <property type="match status" value="1"/>
</dbReference>
<protein>
    <submittedName>
        <fullName evidence="3">Flocculation protein FLO11-like</fullName>
    </submittedName>
</protein>
<dbReference type="OrthoDB" id="9907279at2759"/>
<feature type="region of interest" description="Disordered" evidence="1">
    <location>
        <begin position="117"/>
        <end position="149"/>
    </location>
</feature>
<feature type="compositionally biased region" description="Basic and acidic residues" evidence="1">
    <location>
        <begin position="867"/>
        <end position="894"/>
    </location>
</feature>
<feature type="compositionally biased region" description="Low complexity" evidence="1">
    <location>
        <begin position="768"/>
        <end position="786"/>
    </location>
</feature>
<keyword evidence="4" id="KW-1185">Reference proteome</keyword>
<evidence type="ECO:0000256" key="2">
    <source>
        <dbReference type="SAM" id="Phobius"/>
    </source>
</evidence>
<dbReference type="InParanoid" id="A0A3Q3GM66"/>
<sequence>MEYHSGGSLPLLGRPRYCPGANANGGYLCETGHCCGETGCCTYYYELWWFWLLWTVLILFSCCCAYRHRRAKLRVQQQQRQREISLLAYHGANSYPSSMLDLSFLASLKLPSYEEVAAQPSTPPPPYSSVFTTPRYPQPPRTSDPHLLTQHGPLLHQTLSDGPSSFSSDNSSSCSCDSCCPSSPCSSSLSAPVTYETDTSHATTPSEAAPLTLDVTMETIAAAANRLEVNRTRFESERTATTVDIDMGDEVSSGAQESIATDSSVPNQTVTVALVNKAVPPHPLPSPGAEVALPVETSSPLKLDLAPCPPTVSKCSSSTLPSPSVDTTLTSNQTISIVNLTNCLQTSHSPITTSMTDCSTPTACNSDISSVTQTLKTLDLTRTFDTANIPSSPTSVPSPDFERMLAAMAVSPGLSIEDPNPSFVPIPASPNFTQAKAPEPSNHTQPSSPVPRHHIQASGPMSAILTQAPDSVPSHLITDPDPLTSNLSEVPVPIITNLTQKSVPVTTNLRQATDAIPTNFTQDTNLVPTIHAPPSNQVLTAVTQASDKVPSKPSLVPNIQLKIPKVLDCEPNPILAPNHAQPNPILATDAAPTSLSLTHNQISEPSHGSDQVLGITRLRSNLPQHPGPVAVLVSCQDQTTVPANSGPSLVLPLSSGSDLICHSPLSVQTGLRTGTGSCGSDVGSISSPLSTHSPVLSFTTQAASSSSCPAITIEADVSFAPCQSPPTVLYPSSPSPPSLPSPPCLPSALCPTSPPAPALLLDPLTALHQSNKGGSSSGHASSLSPSPRATQSPPKQTLFSPCVDIFEPEPSWEDGEEDQDQKDNDDEDEDIGADESQYRHRRLTGDSGIEVCRCRMEDEEEEEEEKGEGMEDDSRGGVERDKKGGGNTDLHDSVDCPARSQITTEEGLLCNSTSTTTSTSEDCGKAVVVMETV</sequence>
<organism evidence="3 4">
    <name type="scientific">Labrus bergylta</name>
    <name type="common">ballan wrasse</name>
    <dbReference type="NCBI Taxonomy" id="56723"/>
    <lineage>
        <taxon>Eukaryota</taxon>
        <taxon>Metazoa</taxon>
        <taxon>Chordata</taxon>
        <taxon>Craniata</taxon>
        <taxon>Vertebrata</taxon>
        <taxon>Euteleostomi</taxon>
        <taxon>Actinopterygii</taxon>
        <taxon>Neopterygii</taxon>
        <taxon>Teleostei</taxon>
        <taxon>Neoteleostei</taxon>
        <taxon>Acanthomorphata</taxon>
        <taxon>Eupercaria</taxon>
        <taxon>Labriformes</taxon>
        <taxon>Labridae</taxon>
        <taxon>Labrus</taxon>
    </lineage>
</organism>
<proteinExistence type="predicted"/>
<keyword evidence="2" id="KW-0812">Transmembrane</keyword>
<keyword evidence="2" id="KW-0472">Membrane</keyword>
<feature type="region of interest" description="Disordered" evidence="1">
    <location>
        <begin position="768"/>
        <end position="900"/>
    </location>
</feature>
<name>A0A3Q3GM66_9LABR</name>
<dbReference type="PANTHER" id="PTHR16209">
    <property type="entry name" value="VESICULAR, OVEREXPRESSED IN CANCER, PROSURVIVAL PROTEIN 1"/>
    <property type="match status" value="1"/>
</dbReference>
<feature type="transmembrane region" description="Helical" evidence="2">
    <location>
        <begin position="48"/>
        <end position="66"/>
    </location>
</feature>
<dbReference type="InterPro" id="IPR021684">
    <property type="entry name" value="WBP1-like"/>
</dbReference>
<reference evidence="3" key="2">
    <citation type="submission" date="2025-09" db="UniProtKB">
        <authorList>
            <consortium name="Ensembl"/>
        </authorList>
    </citation>
    <scope>IDENTIFICATION</scope>
</reference>
<dbReference type="GeneTree" id="ENSGT00950000183109"/>
<accession>A0A3Q3GM66</accession>
<keyword evidence="2" id="KW-1133">Transmembrane helix</keyword>
<feature type="compositionally biased region" description="Polar residues" evidence="1">
    <location>
        <begin position="787"/>
        <end position="799"/>
    </location>
</feature>
<dbReference type="InterPro" id="IPR051994">
    <property type="entry name" value="WW_domain-binding"/>
</dbReference>